<organism evidence="1 2">
    <name type="scientific">Carpinus fangiana</name>
    <dbReference type="NCBI Taxonomy" id="176857"/>
    <lineage>
        <taxon>Eukaryota</taxon>
        <taxon>Viridiplantae</taxon>
        <taxon>Streptophyta</taxon>
        <taxon>Embryophyta</taxon>
        <taxon>Tracheophyta</taxon>
        <taxon>Spermatophyta</taxon>
        <taxon>Magnoliopsida</taxon>
        <taxon>eudicotyledons</taxon>
        <taxon>Gunneridae</taxon>
        <taxon>Pentapetalae</taxon>
        <taxon>rosids</taxon>
        <taxon>fabids</taxon>
        <taxon>Fagales</taxon>
        <taxon>Betulaceae</taxon>
        <taxon>Carpinus</taxon>
    </lineage>
</organism>
<sequence length="81" mass="9155">MLAKTILLVPRLGRRRRSHAERLVKETHWFSKFCRTTPDDVAKEGAYFGQLLLRGRGQAKGNQSCNGWTSVGEDNQVISLP</sequence>
<gene>
    <name evidence="1" type="ORF">FH972_025002</name>
</gene>
<reference evidence="1 2" key="1">
    <citation type="submission" date="2019-06" db="EMBL/GenBank/DDBJ databases">
        <title>A chromosomal-level reference genome of Carpinus fangiana (Coryloideae, Betulaceae).</title>
        <authorList>
            <person name="Yang X."/>
            <person name="Wang Z."/>
            <person name="Zhang L."/>
            <person name="Hao G."/>
            <person name="Liu J."/>
            <person name="Yang Y."/>
        </authorList>
    </citation>
    <scope>NUCLEOTIDE SEQUENCE [LARGE SCALE GENOMIC DNA]</scope>
    <source>
        <strain evidence="1">Cfa_2016G</strain>
        <tissue evidence="1">Leaf</tissue>
    </source>
</reference>
<name>A0A5N6L044_9ROSI</name>
<dbReference type="AlphaFoldDB" id="A0A5N6L044"/>
<accession>A0A5N6L044</accession>
<dbReference type="Proteomes" id="UP000327013">
    <property type="component" value="Unassembled WGS sequence"/>
</dbReference>
<evidence type="ECO:0000313" key="1">
    <source>
        <dbReference type="EMBL" id="KAB8433044.1"/>
    </source>
</evidence>
<dbReference type="EMBL" id="VIBQ01000035">
    <property type="protein sequence ID" value="KAB8433044.1"/>
    <property type="molecule type" value="Genomic_DNA"/>
</dbReference>
<evidence type="ECO:0000313" key="2">
    <source>
        <dbReference type="Proteomes" id="UP000327013"/>
    </source>
</evidence>
<protein>
    <submittedName>
        <fullName evidence="1">Uncharacterized protein</fullName>
    </submittedName>
</protein>
<keyword evidence="2" id="KW-1185">Reference proteome</keyword>
<comment type="caution">
    <text evidence="1">The sequence shown here is derived from an EMBL/GenBank/DDBJ whole genome shotgun (WGS) entry which is preliminary data.</text>
</comment>
<proteinExistence type="predicted"/>